<comment type="caution">
    <text evidence="1">The sequence shown here is derived from an EMBL/GenBank/DDBJ whole genome shotgun (WGS) entry which is preliminary data.</text>
</comment>
<evidence type="ECO:0008006" key="3">
    <source>
        <dbReference type="Google" id="ProtNLM"/>
    </source>
</evidence>
<evidence type="ECO:0000313" key="2">
    <source>
        <dbReference type="Proteomes" id="UP000192343"/>
    </source>
</evidence>
<dbReference type="Proteomes" id="UP000192343">
    <property type="component" value="Unassembled WGS sequence"/>
</dbReference>
<keyword evidence="2" id="KW-1185">Reference proteome</keyword>
<reference evidence="1 2" key="1">
    <citation type="submission" date="2017-03" db="EMBL/GenBank/DDBJ databases">
        <title>Draft Genome sequence of Marispirochaeta sp. strain JC444.</title>
        <authorList>
            <person name="Shivani Y."/>
            <person name="Subhash Y."/>
            <person name="Sasikala C."/>
            <person name="Ramana C."/>
        </authorList>
    </citation>
    <scope>NUCLEOTIDE SEQUENCE [LARGE SCALE GENOMIC DNA]</scope>
    <source>
        <strain evidence="1 2">JC444</strain>
    </source>
</reference>
<dbReference type="OrthoDB" id="370236at2"/>
<sequence>MTELFLLLRRPSVLILLILTAMPGISEHIPSARTGEFDYQFRINLAKDYGSLEPVAEVSGRIEEGEFRYRALLAGAYYRFHKNLKAGGFYTLLAGARHDDDWVGDPSRWWWEKTTDRPEQLLSLDVSPRFLLASLPGENWVFMLKNRYIFNTYNGHQTLMVRPGLTYVHIQDREPVFNIGFHYGVYLPLNFSEVLIYEHDPYVNLIYHVNRRVKLELFGAWRFRTWSTSEDVSDAGESGYRVQDRVFVLGTGLIVRL</sequence>
<name>A0A1Y1S0P8_9SPIO</name>
<dbReference type="STRING" id="1963862.B4O97_04720"/>
<dbReference type="EMBL" id="MWQY01000004">
    <property type="protein sequence ID" value="ORC36931.1"/>
    <property type="molecule type" value="Genomic_DNA"/>
</dbReference>
<organism evidence="1 2">
    <name type="scientific">Marispirochaeta aestuarii</name>
    <dbReference type="NCBI Taxonomy" id="1963862"/>
    <lineage>
        <taxon>Bacteria</taxon>
        <taxon>Pseudomonadati</taxon>
        <taxon>Spirochaetota</taxon>
        <taxon>Spirochaetia</taxon>
        <taxon>Spirochaetales</taxon>
        <taxon>Spirochaetaceae</taxon>
        <taxon>Marispirochaeta</taxon>
    </lineage>
</organism>
<dbReference type="AlphaFoldDB" id="A0A1Y1S0P8"/>
<evidence type="ECO:0000313" key="1">
    <source>
        <dbReference type="EMBL" id="ORC36931.1"/>
    </source>
</evidence>
<proteinExistence type="predicted"/>
<dbReference type="RefSeq" id="WP_083048796.1">
    <property type="nucleotide sequence ID" value="NZ_MWQY01000004.1"/>
</dbReference>
<accession>A0A1Y1S0P8</accession>
<gene>
    <name evidence="1" type="ORF">B4O97_04720</name>
</gene>
<protein>
    <recommendedName>
        <fullName evidence="3">Outer membrane protein beta-barrel domain-containing protein</fullName>
    </recommendedName>
</protein>